<evidence type="ECO:0000313" key="1">
    <source>
        <dbReference type="EMBL" id="CAB3381051.1"/>
    </source>
</evidence>
<accession>A0A8S1DEW7</accession>
<dbReference type="Proteomes" id="UP000494165">
    <property type="component" value="Unassembled WGS sequence"/>
</dbReference>
<sequence length="155" mass="17500">MMSSQGAAAGPSGIQKKCLYCKEPKPNLDYILRNAIMAELKYICDHCEERERFTVAKLVEKIGNVDFTSQNELFRIMFNIREGIDVSNVILGYLELEKCGVCHMEIPRNCSAEQHNTDNHPPNTIEKCTIGCEKPIIVENQPDDIAKPSGTQKKR</sequence>
<organism evidence="1 2">
    <name type="scientific">Cloeon dipterum</name>
    <dbReference type="NCBI Taxonomy" id="197152"/>
    <lineage>
        <taxon>Eukaryota</taxon>
        <taxon>Metazoa</taxon>
        <taxon>Ecdysozoa</taxon>
        <taxon>Arthropoda</taxon>
        <taxon>Hexapoda</taxon>
        <taxon>Insecta</taxon>
        <taxon>Pterygota</taxon>
        <taxon>Palaeoptera</taxon>
        <taxon>Ephemeroptera</taxon>
        <taxon>Pisciforma</taxon>
        <taxon>Baetidae</taxon>
        <taxon>Cloeon</taxon>
    </lineage>
</organism>
<name>A0A8S1DEW7_9INSE</name>
<comment type="caution">
    <text evidence="1">The sequence shown here is derived from an EMBL/GenBank/DDBJ whole genome shotgun (WGS) entry which is preliminary data.</text>
</comment>
<evidence type="ECO:0000313" key="2">
    <source>
        <dbReference type="Proteomes" id="UP000494165"/>
    </source>
</evidence>
<dbReference type="AlphaFoldDB" id="A0A8S1DEW7"/>
<dbReference type="EMBL" id="CADEPI010000223">
    <property type="protein sequence ID" value="CAB3381051.1"/>
    <property type="molecule type" value="Genomic_DNA"/>
</dbReference>
<protein>
    <submittedName>
        <fullName evidence="1">Uncharacterized protein</fullName>
    </submittedName>
</protein>
<gene>
    <name evidence="1" type="ORF">CLODIP_2_CD01428</name>
</gene>
<proteinExistence type="predicted"/>
<reference evidence="1 2" key="1">
    <citation type="submission" date="2020-04" db="EMBL/GenBank/DDBJ databases">
        <authorList>
            <person name="Alioto T."/>
            <person name="Alioto T."/>
            <person name="Gomez Garrido J."/>
        </authorList>
    </citation>
    <scope>NUCLEOTIDE SEQUENCE [LARGE SCALE GENOMIC DNA]</scope>
</reference>
<keyword evidence="2" id="KW-1185">Reference proteome</keyword>